<dbReference type="Gene3D" id="3.40.50.10140">
    <property type="entry name" value="Toll/interleukin-1 receptor homology (TIR) domain"/>
    <property type="match status" value="2"/>
</dbReference>
<dbReference type="InterPro" id="IPR000157">
    <property type="entry name" value="TIR_dom"/>
</dbReference>
<dbReference type="SMART" id="SM00255">
    <property type="entry name" value="TIR"/>
    <property type="match status" value="1"/>
</dbReference>
<evidence type="ECO:0000313" key="4">
    <source>
        <dbReference type="Proteomes" id="UP001189624"/>
    </source>
</evidence>
<evidence type="ECO:0000313" key="3">
    <source>
        <dbReference type="EMBL" id="CAJ1971389.1"/>
    </source>
</evidence>
<keyword evidence="1" id="KW-0520">NAD</keyword>
<dbReference type="Proteomes" id="UP001189624">
    <property type="component" value="Chromosome 8"/>
</dbReference>
<dbReference type="Gramene" id="rna-AYBTSS11_LOCUS23390">
    <property type="protein sequence ID" value="CAJ1971389.1"/>
    <property type="gene ID" value="gene-AYBTSS11_LOCUS23390"/>
</dbReference>
<dbReference type="EMBL" id="OY731405">
    <property type="protein sequence ID" value="CAJ1971389.1"/>
    <property type="molecule type" value="Genomic_DNA"/>
</dbReference>
<dbReference type="SUPFAM" id="SSF52200">
    <property type="entry name" value="Toll/Interleukin receptor TIR domain"/>
    <property type="match status" value="2"/>
</dbReference>
<evidence type="ECO:0000259" key="2">
    <source>
        <dbReference type="PROSITE" id="PS50104"/>
    </source>
</evidence>
<dbReference type="Pfam" id="PF01582">
    <property type="entry name" value="TIR"/>
    <property type="match status" value="2"/>
</dbReference>
<dbReference type="InterPro" id="IPR035897">
    <property type="entry name" value="Toll_tir_struct_dom_sf"/>
</dbReference>
<organism evidence="3 4">
    <name type="scientific">Sphenostylis stenocarpa</name>
    <dbReference type="NCBI Taxonomy" id="92480"/>
    <lineage>
        <taxon>Eukaryota</taxon>
        <taxon>Viridiplantae</taxon>
        <taxon>Streptophyta</taxon>
        <taxon>Embryophyta</taxon>
        <taxon>Tracheophyta</taxon>
        <taxon>Spermatophyta</taxon>
        <taxon>Magnoliopsida</taxon>
        <taxon>eudicotyledons</taxon>
        <taxon>Gunneridae</taxon>
        <taxon>Pentapetalae</taxon>
        <taxon>rosids</taxon>
        <taxon>fabids</taxon>
        <taxon>Fabales</taxon>
        <taxon>Fabaceae</taxon>
        <taxon>Papilionoideae</taxon>
        <taxon>50 kb inversion clade</taxon>
        <taxon>NPAAA clade</taxon>
        <taxon>indigoferoid/millettioid clade</taxon>
        <taxon>Phaseoleae</taxon>
        <taxon>Sphenostylis</taxon>
    </lineage>
</organism>
<dbReference type="PROSITE" id="PS50104">
    <property type="entry name" value="TIR"/>
    <property type="match status" value="1"/>
</dbReference>
<sequence length="265" mass="30255">MADEGGTDTVTEEPKRRYDVFLCFRGNDTRCTFTGNLYAALRQARFRTFMADGTLKGSVQIENTIIEALKASRISIVVLSQNFASSRWCLNELVKILECMRTKNQVVIPIFYNVDPSDVRNQRGRFGEAMMFRFGEDTKEVQKWRSVLTQVANLSGWCFGRGSGFKYEYEFIEEIVRHVTLVLPRYSIFLSFSGKETRTFTGFLNNALCRRGFHTFISDGDQSSQSTIGVIEKSRLSIVILLRLCFRDPSPISMDKSSSAEINEE</sequence>
<reference evidence="3" key="1">
    <citation type="submission" date="2023-10" db="EMBL/GenBank/DDBJ databases">
        <authorList>
            <person name="Domelevo Entfellner J.-B."/>
        </authorList>
    </citation>
    <scope>NUCLEOTIDE SEQUENCE</scope>
</reference>
<feature type="domain" description="TIR" evidence="2">
    <location>
        <begin position="16"/>
        <end position="183"/>
    </location>
</feature>
<name>A0AA86SV53_9FABA</name>
<dbReference type="GO" id="GO:0007165">
    <property type="term" value="P:signal transduction"/>
    <property type="evidence" value="ECO:0007669"/>
    <property type="project" value="InterPro"/>
</dbReference>
<dbReference type="AlphaFoldDB" id="A0AA86SV53"/>
<proteinExistence type="predicted"/>
<dbReference type="PANTHER" id="PTHR32009">
    <property type="entry name" value="TMV RESISTANCE PROTEIN N-LIKE"/>
    <property type="match status" value="1"/>
</dbReference>
<gene>
    <name evidence="3" type="ORF">AYBTSS11_LOCUS23390</name>
</gene>
<protein>
    <recommendedName>
        <fullName evidence="2">TIR domain-containing protein</fullName>
    </recommendedName>
</protein>
<keyword evidence="4" id="KW-1185">Reference proteome</keyword>
<dbReference type="FunFam" id="3.40.50.10140:FF:000007">
    <property type="entry name" value="Disease resistance protein (TIR-NBS-LRR class)"/>
    <property type="match status" value="1"/>
</dbReference>
<accession>A0AA86SV53</accession>
<evidence type="ECO:0000256" key="1">
    <source>
        <dbReference type="ARBA" id="ARBA00023027"/>
    </source>
</evidence>
<dbReference type="PANTHER" id="PTHR32009:SF113">
    <property type="entry name" value="TIR-LIKE DOMAIN PROTEIN TSDC PROTEIN"/>
    <property type="match status" value="1"/>
</dbReference>